<comment type="function">
    <text evidence="1">The purine nucleoside phosphorylases catalyze the phosphorolytic breakdown of the N-glycosidic bond in the beta-(deoxy)ribonucleoside molecules, with the formation of the corresponding free purine bases and pentose-1-phosphate. Cleaves guanosine, inosine, 2'-deoxyguanosine and 2'-deoxyinosine.</text>
</comment>
<evidence type="ECO:0000256" key="5">
    <source>
        <dbReference type="ARBA" id="ARBA00022679"/>
    </source>
</evidence>
<evidence type="ECO:0000256" key="3">
    <source>
        <dbReference type="ARBA" id="ARBA00006751"/>
    </source>
</evidence>
<sequence length="269" mass="27277">MTDAARLLLDRHGDAVRADVALILGSGLGALADAVEDAVATPFADLPGFPVSTVTGHAGRLVVGTLAGRRVAVLQGRAHVYEGITGAPLTAGVRTVAALGVRTLLATNAAGSLRPEVPPGRLMLLTDHINMMGINPLTGPNDDALGPRFVGLGDAYDAELRTHLQATATAAGVPLAEGVYLAVSGPSFETPAEIRAFRTLGADAVGMSTVPEVIVARHAGLRVGAISAITNLAEGMSDTALSHEQTLASAVDGARALQTLLTAALPDLP</sequence>
<dbReference type="GO" id="GO:0005737">
    <property type="term" value="C:cytoplasm"/>
    <property type="evidence" value="ECO:0007669"/>
    <property type="project" value="TreeGrafter"/>
</dbReference>
<organism evidence="10">
    <name type="scientific">Paraconexibacter sp. AEG42_29</name>
    <dbReference type="NCBI Taxonomy" id="2997339"/>
    <lineage>
        <taxon>Bacteria</taxon>
        <taxon>Bacillati</taxon>
        <taxon>Actinomycetota</taxon>
        <taxon>Thermoleophilia</taxon>
        <taxon>Solirubrobacterales</taxon>
        <taxon>Paraconexibacteraceae</taxon>
        <taxon>Paraconexibacter</taxon>
    </lineage>
</organism>
<feature type="binding site" evidence="8">
    <location>
        <position position="189"/>
    </location>
    <ligand>
        <name>a purine D-ribonucleoside</name>
        <dbReference type="ChEBI" id="CHEBI:142355"/>
    </ligand>
</feature>
<feature type="binding site" evidence="8">
    <location>
        <position position="109"/>
    </location>
    <ligand>
        <name>phosphate</name>
        <dbReference type="ChEBI" id="CHEBI:43474"/>
    </ligand>
</feature>
<dbReference type="EC" id="2.4.2.1" evidence="7"/>
<comment type="pathway">
    <text evidence="2 7">Purine metabolism; purine nucleoside salvage.</text>
</comment>
<evidence type="ECO:0000256" key="1">
    <source>
        <dbReference type="ARBA" id="ARBA00002678"/>
    </source>
</evidence>
<dbReference type="InterPro" id="IPR011270">
    <property type="entry name" value="Pur_Nuc_Pase_Ino/Guo-sp"/>
</dbReference>
<dbReference type="AlphaFoldDB" id="A0AAU7ASZ3"/>
<dbReference type="InterPro" id="IPR011268">
    <property type="entry name" value="Purine_phosphorylase"/>
</dbReference>
<gene>
    <name evidence="10" type="primary">xapA</name>
    <name evidence="10" type="ORF">DSM112329_01564</name>
</gene>
<dbReference type="EMBL" id="CP114014">
    <property type="protein sequence ID" value="XAY04728.1"/>
    <property type="molecule type" value="Genomic_DNA"/>
</dbReference>
<dbReference type="InterPro" id="IPR035994">
    <property type="entry name" value="Nucleoside_phosphorylase_sf"/>
</dbReference>
<feature type="binding site" evidence="8">
    <location>
        <position position="26"/>
    </location>
    <ligand>
        <name>phosphate</name>
        <dbReference type="ChEBI" id="CHEBI:43474"/>
    </ligand>
</feature>
<evidence type="ECO:0000256" key="4">
    <source>
        <dbReference type="ARBA" id="ARBA00022676"/>
    </source>
</evidence>
<accession>A0AAU7ASZ3</accession>
<dbReference type="PANTHER" id="PTHR11904:SF9">
    <property type="entry name" value="PURINE NUCLEOSIDE PHOSPHORYLASE-RELATED"/>
    <property type="match status" value="1"/>
</dbReference>
<feature type="binding site" evidence="8">
    <location>
        <position position="57"/>
    </location>
    <ligand>
        <name>phosphate</name>
        <dbReference type="ChEBI" id="CHEBI:43474"/>
    </ligand>
</feature>
<feature type="binding site" evidence="8">
    <location>
        <position position="231"/>
    </location>
    <ligand>
        <name>a purine D-ribonucleoside</name>
        <dbReference type="ChEBI" id="CHEBI:142355"/>
    </ligand>
</feature>
<dbReference type="InterPro" id="IPR000845">
    <property type="entry name" value="Nucleoside_phosphorylase_d"/>
</dbReference>
<dbReference type="SUPFAM" id="SSF53167">
    <property type="entry name" value="Purine and uridine phosphorylases"/>
    <property type="match status" value="1"/>
</dbReference>
<keyword evidence="4 7" id="KW-0328">Glycosyltransferase</keyword>
<dbReference type="CDD" id="cd09009">
    <property type="entry name" value="PNP-EcPNPII_like"/>
    <property type="match status" value="1"/>
</dbReference>
<feature type="binding site" evidence="8">
    <location>
        <position position="208"/>
    </location>
    <ligand>
        <name>phosphate</name>
        <dbReference type="ChEBI" id="CHEBI:43474"/>
    </ligand>
</feature>
<dbReference type="GO" id="GO:0009116">
    <property type="term" value="P:nucleoside metabolic process"/>
    <property type="evidence" value="ECO:0007669"/>
    <property type="project" value="InterPro"/>
</dbReference>
<evidence type="ECO:0000256" key="7">
    <source>
        <dbReference type="PIRNR" id="PIRNR000477"/>
    </source>
</evidence>
<dbReference type="PANTHER" id="PTHR11904">
    <property type="entry name" value="METHYLTHIOADENOSINE/PURINE NUCLEOSIDE PHOSPHORYLASE"/>
    <property type="match status" value="1"/>
</dbReference>
<dbReference type="PIRSF" id="PIRSF000477">
    <property type="entry name" value="PurNPase"/>
    <property type="match status" value="1"/>
</dbReference>
<dbReference type="Pfam" id="PF01048">
    <property type="entry name" value="PNP_UDP_1"/>
    <property type="match status" value="1"/>
</dbReference>
<feature type="domain" description="Nucleoside phosphorylase" evidence="9">
    <location>
        <begin position="20"/>
        <end position="265"/>
    </location>
</feature>
<dbReference type="RefSeq" id="WP_354701255.1">
    <property type="nucleotide sequence ID" value="NZ_CP114014.1"/>
</dbReference>
<evidence type="ECO:0000256" key="6">
    <source>
        <dbReference type="ARBA" id="ARBA00048556"/>
    </source>
</evidence>
<proteinExistence type="inferred from homology"/>
<reference evidence="10" key="1">
    <citation type="submission" date="2022-12" db="EMBL/GenBank/DDBJ databases">
        <title>Paraconexibacter alkalitolerans sp. nov. and Baekduia alba sp. nov., isolated from soil and emended description of the genera Paraconexibacter (Chun et al., 2020) and Baekduia (An et al., 2020).</title>
        <authorList>
            <person name="Vieira S."/>
            <person name="Huber K.J."/>
            <person name="Geppert A."/>
            <person name="Wolf J."/>
            <person name="Neumann-Schaal M."/>
            <person name="Muesken M."/>
            <person name="Overmann J."/>
        </authorList>
    </citation>
    <scope>NUCLEOTIDE SEQUENCE</scope>
    <source>
        <strain evidence="10">AEG42_29</strain>
    </source>
</reference>
<comment type="similarity">
    <text evidence="3 7">Belongs to the PNP/MTAP phosphorylase family.</text>
</comment>
<dbReference type="NCBIfam" id="TIGR01700">
    <property type="entry name" value="PNPH"/>
    <property type="match status" value="1"/>
</dbReference>
<evidence type="ECO:0000313" key="10">
    <source>
        <dbReference type="EMBL" id="XAY04728.1"/>
    </source>
</evidence>
<protein>
    <recommendedName>
        <fullName evidence="7">Purine nucleoside phosphorylase</fullName>
        <ecNumber evidence="7">2.4.2.1</ecNumber>
    </recommendedName>
    <alternativeName>
        <fullName evidence="7">Inosine-guanosine phosphorylase</fullName>
    </alternativeName>
</protein>
<comment type="catalytic activity">
    <reaction evidence="6">
        <text>a purine 2'-deoxy-D-ribonucleoside + phosphate = a purine nucleobase + 2-deoxy-alpha-D-ribose 1-phosphate</text>
        <dbReference type="Rhea" id="RHEA:36431"/>
        <dbReference type="ChEBI" id="CHEBI:26386"/>
        <dbReference type="ChEBI" id="CHEBI:43474"/>
        <dbReference type="ChEBI" id="CHEBI:57259"/>
        <dbReference type="ChEBI" id="CHEBI:142361"/>
        <dbReference type="EC" id="2.4.2.1"/>
    </reaction>
</comment>
<keyword evidence="5 7" id="KW-0808">Transferase</keyword>
<evidence type="ECO:0000256" key="8">
    <source>
        <dbReference type="PIRSR" id="PIRSR000477-2"/>
    </source>
</evidence>
<dbReference type="Gene3D" id="3.40.50.1580">
    <property type="entry name" value="Nucleoside phosphorylase domain"/>
    <property type="match status" value="1"/>
</dbReference>
<name>A0AAU7ASZ3_9ACTN</name>
<dbReference type="GO" id="GO:0004731">
    <property type="term" value="F:purine-nucleoside phosphorylase activity"/>
    <property type="evidence" value="ECO:0007669"/>
    <property type="project" value="UniProtKB-EC"/>
</dbReference>
<dbReference type="NCBIfam" id="NF006054">
    <property type="entry name" value="PRK08202.1"/>
    <property type="match status" value="1"/>
</dbReference>
<evidence type="ECO:0000256" key="2">
    <source>
        <dbReference type="ARBA" id="ARBA00005058"/>
    </source>
</evidence>
<dbReference type="KEGG" id="parq:DSM112329_01564"/>
<feature type="binding site" evidence="8">
    <location>
        <begin position="77"/>
        <end position="79"/>
    </location>
    <ligand>
        <name>phosphate</name>
        <dbReference type="ChEBI" id="CHEBI:43474"/>
    </ligand>
</feature>
<dbReference type="NCBIfam" id="TIGR01697">
    <property type="entry name" value="PNPH-PUNA-XAPA"/>
    <property type="match status" value="1"/>
</dbReference>
<evidence type="ECO:0000259" key="9">
    <source>
        <dbReference type="Pfam" id="PF01048"/>
    </source>
</evidence>